<feature type="transmembrane region" description="Helical" evidence="6">
    <location>
        <begin position="212"/>
        <end position="232"/>
    </location>
</feature>
<keyword evidence="8" id="KW-1185">Reference proteome</keyword>
<accession>A0A3S0K153</accession>
<dbReference type="OrthoDB" id="1190692at2"/>
<dbReference type="GO" id="GO:0016020">
    <property type="term" value="C:membrane"/>
    <property type="evidence" value="ECO:0007669"/>
    <property type="project" value="UniProtKB-SubCell"/>
</dbReference>
<dbReference type="InterPro" id="IPR001734">
    <property type="entry name" value="Na/solute_symporter"/>
</dbReference>
<dbReference type="AlphaFoldDB" id="A0A3S0K153"/>
<keyword evidence="3 6" id="KW-0812">Transmembrane</keyword>
<evidence type="ECO:0000256" key="3">
    <source>
        <dbReference type="ARBA" id="ARBA00022692"/>
    </source>
</evidence>
<feature type="transmembrane region" description="Helical" evidence="6">
    <location>
        <begin position="398"/>
        <end position="416"/>
    </location>
</feature>
<dbReference type="Proteomes" id="UP000277007">
    <property type="component" value="Unassembled WGS sequence"/>
</dbReference>
<organism evidence="7 8">
    <name type="scientific">Azospirillum griseum</name>
    <dbReference type="NCBI Taxonomy" id="2496639"/>
    <lineage>
        <taxon>Bacteria</taxon>
        <taxon>Pseudomonadati</taxon>
        <taxon>Pseudomonadota</taxon>
        <taxon>Alphaproteobacteria</taxon>
        <taxon>Rhodospirillales</taxon>
        <taxon>Azospirillaceae</taxon>
        <taxon>Azospirillum</taxon>
    </lineage>
</organism>
<sequence length="472" mass="50078">MSAAAPWVVLAAYCAVTWWVTPRSVDSRQFFDGRTRSGAAPGVLLVALSAAVTWIFAKSITNAADLAYAFGLTGGLGYGLYYLSFAVAGVAIYLLRTRGGYRSLAHFLVGKYGVVCARLFLLTVAFRLFNEVWSNTKVMALFFGPEGSGAYWLSAAAITAFTVSYAWSGGMRASLMTDRVQTVLAFVLLGVVLAVLFPGLESKGLPEVSDSVRQAGLTFCLLALVQVFSYPFHDPVLTDRGFLNPPRQMLKSFLLAGVLSGGFIVLFSVIGLYAKSFGLPANPATSVPAAFGLVMMLVFNAIMLLSGGSTIDSTFTSVAKLTARDWNASSGEPDARHMSRGRMAVIAIAVLGNLPLFTIYLGDRAGPAIIAATTISGTMVMGFAPIFLLPWLKPAGPLSFHLAFWPGLAFGVLRTVETFAKVQIFPADLALGVGKYALDLGVNLYGLLICTAGYLLGAALAPRRHAVAVPAE</sequence>
<evidence type="ECO:0000256" key="5">
    <source>
        <dbReference type="ARBA" id="ARBA00023136"/>
    </source>
</evidence>
<feature type="transmembrane region" description="Helical" evidence="6">
    <location>
        <begin position="253"/>
        <end position="274"/>
    </location>
</feature>
<reference evidence="7 8" key="1">
    <citation type="submission" date="2018-12" db="EMBL/GenBank/DDBJ databases">
        <authorList>
            <person name="Yang Y."/>
        </authorList>
    </citation>
    <scope>NUCLEOTIDE SEQUENCE [LARGE SCALE GENOMIC DNA]</scope>
    <source>
        <strain evidence="7 8">L-25-5w-1</strain>
    </source>
</reference>
<evidence type="ECO:0000256" key="2">
    <source>
        <dbReference type="ARBA" id="ARBA00006434"/>
    </source>
</evidence>
<dbReference type="GO" id="GO:0022857">
    <property type="term" value="F:transmembrane transporter activity"/>
    <property type="evidence" value="ECO:0007669"/>
    <property type="project" value="InterPro"/>
</dbReference>
<feature type="transmembrane region" description="Helical" evidence="6">
    <location>
        <begin position="149"/>
        <end position="168"/>
    </location>
</feature>
<comment type="similarity">
    <text evidence="2">Belongs to the sodium:solute symporter (SSF) (TC 2.A.21) family.</text>
</comment>
<dbReference type="InterPro" id="IPR038377">
    <property type="entry name" value="Na/Glc_symporter_sf"/>
</dbReference>
<keyword evidence="4 6" id="KW-1133">Transmembrane helix</keyword>
<comment type="subcellular location">
    <subcellularLocation>
        <location evidence="1">Membrane</location>
        <topology evidence="1">Multi-pass membrane protein</topology>
    </subcellularLocation>
</comment>
<dbReference type="Gene3D" id="1.20.1730.10">
    <property type="entry name" value="Sodium/glucose cotransporter"/>
    <property type="match status" value="1"/>
</dbReference>
<evidence type="ECO:0000256" key="4">
    <source>
        <dbReference type="ARBA" id="ARBA00022989"/>
    </source>
</evidence>
<dbReference type="PROSITE" id="PS50283">
    <property type="entry name" value="NA_SOLUT_SYMP_3"/>
    <property type="match status" value="1"/>
</dbReference>
<protein>
    <submittedName>
        <fullName evidence="7">Na+/proline symporter</fullName>
    </submittedName>
</protein>
<evidence type="ECO:0000256" key="6">
    <source>
        <dbReference type="SAM" id="Phobius"/>
    </source>
</evidence>
<feature type="transmembrane region" description="Helical" evidence="6">
    <location>
        <begin position="37"/>
        <end position="56"/>
    </location>
</feature>
<feature type="transmembrane region" description="Helical" evidence="6">
    <location>
        <begin position="286"/>
        <end position="305"/>
    </location>
</feature>
<keyword evidence="5 6" id="KW-0472">Membrane</keyword>
<feature type="transmembrane region" description="Helical" evidence="6">
    <location>
        <begin position="76"/>
        <end position="95"/>
    </location>
</feature>
<feature type="transmembrane region" description="Helical" evidence="6">
    <location>
        <begin position="368"/>
        <end position="391"/>
    </location>
</feature>
<feature type="transmembrane region" description="Helical" evidence="6">
    <location>
        <begin position="436"/>
        <end position="456"/>
    </location>
</feature>
<comment type="caution">
    <text evidence="7">The sequence shown here is derived from an EMBL/GenBank/DDBJ whole genome shotgun (WGS) entry which is preliminary data.</text>
</comment>
<proteinExistence type="inferred from homology"/>
<feature type="transmembrane region" description="Helical" evidence="6">
    <location>
        <begin position="180"/>
        <end position="200"/>
    </location>
</feature>
<feature type="transmembrane region" description="Helical" evidence="6">
    <location>
        <begin position="343"/>
        <end position="362"/>
    </location>
</feature>
<evidence type="ECO:0000313" key="8">
    <source>
        <dbReference type="Proteomes" id="UP000277007"/>
    </source>
</evidence>
<evidence type="ECO:0000256" key="1">
    <source>
        <dbReference type="ARBA" id="ARBA00004141"/>
    </source>
</evidence>
<feature type="transmembrane region" description="Helical" evidence="6">
    <location>
        <begin position="6"/>
        <end position="25"/>
    </location>
</feature>
<gene>
    <name evidence="7" type="ORF">EJ903_24835</name>
</gene>
<name>A0A3S0K153_9PROT</name>
<evidence type="ECO:0000313" key="7">
    <source>
        <dbReference type="EMBL" id="RTR13113.1"/>
    </source>
</evidence>
<feature type="transmembrane region" description="Helical" evidence="6">
    <location>
        <begin position="107"/>
        <end position="129"/>
    </location>
</feature>
<dbReference type="EMBL" id="RXMA01000047">
    <property type="protein sequence ID" value="RTR13113.1"/>
    <property type="molecule type" value="Genomic_DNA"/>
</dbReference>